<dbReference type="CDD" id="cd00090">
    <property type="entry name" value="HTH_ARSR"/>
    <property type="match status" value="1"/>
</dbReference>
<dbReference type="SUPFAM" id="SSF46785">
    <property type="entry name" value="Winged helix' DNA-binding domain"/>
    <property type="match status" value="1"/>
</dbReference>
<organism evidence="5 6">
    <name type="scientific">Pandoraea horticolens</name>
    <dbReference type="NCBI Taxonomy" id="2508298"/>
    <lineage>
        <taxon>Bacteria</taxon>
        <taxon>Pseudomonadati</taxon>
        <taxon>Pseudomonadota</taxon>
        <taxon>Betaproteobacteria</taxon>
        <taxon>Burkholderiales</taxon>
        <taxon>Burkholderiaceae</taxon>
        <taxon>Pandoraea</taxon>
    </lineage>
</organism>
<dbReference type="EMBL" id="CABPSM010000012">
    <property type="protein sequence ID" value="VVE34769.1"/>
    <property type="molecule type" value="Genomic_DNA"/>
</dbReference>
<evidence type="ECO:0000256" key="3">
    <source>
        <dbReference type="ARBA" id="ARBA00023163"/>
    </source>
</evidence>
<reference evidence="5 6" key="1">
    <citation type="submission" date="2019-08" db="EMBL/GenBank/DDBJ databases">
        <authorList>
            <person name="Peeters C."/>
        </authorList>
    </citation>
    <scope>NUCLEOTIDE SEQUENCE [LARGE SCALE GENOMIC DNA]</scope>
    <source>
        <strain evidence="5 6">LMG 31112</strain>
    </source>
</reference>
<dbReference type="PROSITE" id="PS50987">
    <property type="entry name" value="HTH_ARSR_2"/>
    <property type="match status" value="1"/>
</dbReference>
<dbReference type="InterPro" id="IPR051081">
    <property type="entry name" value="HTH_MetalResp_TranReg"/>
</dbReference>
<dbReference type="AlphaFoldDB" id="A0A5E4XEB1"/>
<keyword evidence="2" id="KW-0238">DNA-binding</keyword>
<dbReference type="Proteomes" id="UP000343317">
    <property type="component" value="Unassembled WGS sequence"/>
</dbReference>
<dbReference type="Gene3D" id="1.10.10.10">
    <property type="entry name" value="Winged helix-like DNA-binding domain superfamily/Winged helix DNA-binding domain"/>
    <property type="match status" value="1"/>
</dbReference>
<dbReference type="SMART" id="SM00418">
    <property type="entry name" value="HTH_ARSR"/>
    <property type="match status" value="1"/>
</dbReference>
<dbReference type="PANTHER" id="PTHR33154">
    <property type="entry name" value="TRANSCRIPTIONAL REGULATOR, ARSR FAMILY"/>
    <property type="match status" value="1"/>
</dbReference>
<dbReference type="PRINTS" id="PR00778">
    <property type="entry name" value="HTHARSR"/>
</dbReference>
<name>A0A5E4XEB1_9BURK</name>
<dbReference type="InterPro" id="IPR011991">
    <property type="entry name" value="ArsR-like_HTH"/>
</dbReference>
<evidence type="ECO:0000256" key="2">
    <source>
        <dbReference type="ARBA" id="ARBA00023125"/>
    </source>
</evidence>
<sequence length="117" mass="12798">MSTYHPTPNQMLLEEVLAALGHPIRMSIVCEMAASPGARTCGSFPVSVTKATTTHHWRVLRESGITRERRDGRTKLIELRREELEARFPGLLTAVLNAKSLEGAPQSTATQPSTSSV</sequence>
<dbReference type="RefSeq" id="WP_150621939.1">
    <property type="nucleotide sequence ID" value="NZ_CABPSM010000012.1"/>
</dbReference>
<keyword evidence="1" id="KW-0805">Transcription regulation</keyword>
<feature type="domain" description="HTH arsR-type" evidence="4">
    <location>
        <begin position="5"/>
        <end position="99"/>
    </location>
</feature>
<proteinExistence type="predicted"/>
<keyword evidence="3" id="KW-0804">Transcription</keyword>
<dbReference type="InterPro" id="IPR036390">
    <property type="entry name" value="WH_DNA-bd_sf"/>
</dbReference>
<dbReference type="GO" id="GO:0003677">
    <property type="term" value="F:DNA binding"/>
    <property type="evidence" value="ECO:0007669"/>
    <property type="project" value="UniProtKB-KW"/>
</dbReference>
<gene>
    <name evidence="5" type="ORF">PHO31112_03822</name>
</gene>
<dbReference type="InterPro" id="IPR001845">
    <property type="entry name" value="HTH_ArsR_DNA-bd_dom"/>
</dbReference>
<dbReference type="InterPro" id="IPR036388">
    <property type="entry name" value="WH-like_DNA-bd_sf"/>
</dbReference>
<accession>A0A5E4XEB1</accession>
<evidence type="ECO:0000313" key="5">
    <source>
        <dbReference type="EMBL" id="VVE34769.1"/>
    </source>
</evidence>
<keyword evidence="6" id="KW-1185">Reference proteome</keyword>
<evidence type="ECO:0000313" key="6">
    <source>
        <dbReference type="Proteomes" id="UP000343317"/>
    </source>
</evidence>
<protein>
    <submittedName>
        <fullName evidence="5">ArsR family transcriptional regulator</fullName>
    </submittedName>
</protein>
<evidence type="ECO:0000259" key="4">
    <source>
        <dbReference type="PROSITE" id="PS50987"/>
    </source>
</evidence>
<dbReference type="PANTHER" id="PTHR33154:SF12">
    <property type="entry name" value="TRANSCRIPTIONAL REGULATORY PROTEIN"/>
    <property type="match status" value="1"/>
</dbReference>
<dbReference type="GO" id="GO:0003700">
    <property type="term" value="F:DNA-binding transcription factor activity"/>
    <property type="evidence" value="ECO:0007669"/>
    <property type="project" value="InterPro"/>
</dbReference>
<evidence type="ECO:0000256" key="1">
    <source>
        <dbReference type="ARBA" id="ARBA00023015"/>
    </source>
</evidence>